<dbReference type="InterPro" id="IPR001296">
    <property type="entry name" value="Glyco_trans_1"/>
</dbReference>
<dbReference type="EC" id="2.4.-.-" evidence="3"/>
<dbReference type="SUPFAM" id="SSF53756">
    <property type="entry name" value="UDP-Glycosyltransferase/glycogen phosphorylase"/>
    <property type="match status" value="1"/>
</dbReference>
<dbReference type="EMBL" id="JAVBVO010000003">
    <property type="protein sequence ID" value="MDZ5758494.1"/>
    <property type="molecule type" value="Genomic_DNA"/>
</dbReference>
<feature type="domain" description="Glycosyl transferase family 1" evidence="2">
    <location>
        <begin position="153"/>
        <end position="314"/>
    </location>
</feature>
<comment type="caution">
    <text evidence="3">The sequence shown here is derived from an EMBL/GenBank/DDBJ whole genome shotgun (WGS) entry which is preliminary data.</text>
</comment>
<dbReference type="Pfam" id="PF00534">
    <property type="entry name" value="Glycos_transf_1"/>
    <property type="match status" value="1"/>
</dbReference>
<evidence type="ECO:0000313" key="3">
    <source>
        <dbReference type="EMBL" id="MDZ5758494.1"/>
    </source>
</evidence>
<keyword evidence="1 3" id="KW-0808">Transferase</keyword>
<dbReference type="Gene3D" id="3.40.50.2000">
    <property type="entry name" value="Glycogen Phosphorylase B"/>
    <property type="match status" value="2"/>
</dbReference>
<sequence>MIKVNMFSSADKVKGQGVGSAYLELIRLLQEQAKDEIEMTINRYQKTQLSHYHTIDPLFYLTTFFRKRFGRRIGYVHFVPNTLKESIKIPKFAEKILDWYVVSFYKRMDHLVVVNPSFIPELVALGIDEANITYIPNFVAQSTFYAYSPNEIAELRKEEGLADDKFVVFGAGQVQERKGVFDFATLAEEMPDVQFIWAGGFSFGKITDGYERYKKLMDHPPENLKFVGIIDRKKMVDYYNLANVFLLPSYNELFPMCILEAFGTETPVLLRDLPLYKPVIDGYYAACEDRQAMAAEIRKLKDNQEDYQKLKERAIAGNAAYSEERLTTIWIRFYQEQALKGENKWIEGTNGL</sequence>
<gene>
    <name evidence="3" type="ORF">RAK27_07430</name>
</gene>
<name>A0AAW9JV64_CARML</name>
<evidence type="ECO:0000259" key="2">
    <source>
        <dbReference type="Pfam" id="PF00534"/>
    </source>
</evidence>
<accession>A0AAW9JV64</accession>
<dbReference type="PANTHER" id="PTHR46401:SF2">
    <property type="entry name" value="GLYCOSYLTRANSFERASE WBBK-RELATED"/>
    <property type="match status" value="1"/>
</dbReference>
<dbReference type="Proteomes" id="UP001290462">
    <property type="component" value="Unassembled WGS sequence"/>
</dbReference>
<evidence type="ECO:0000256" key="1">
    <source>
        <dbReference type="ARBA" id="ARBA00022679"/>
    </source>
</evidence>
<organism evidence="3 4">
    <name type="scientific">Carnobacterium maltaromaticum</name>
    <name type="common">Carnobacterium piscicola</name>
    <dbReference type="NCBI Taxonomy" id="2751"/>
    <lineage>
        <taxon>Bacteria</taxon>
        <taxon>Bacillati</taxon>
        <taxon>Bacillota</taxon>
        <taxon>Bacilli</taxon>
        <taxon>Lactobacillales</taxon>
        <taxon>Carnobacteriaceae</taxon>
        <taxon>Carnobacterium</taxon>
    </lineage>
</organism>
<proteinExistence type="predicted"/>
<dbReference type="PANTHER" id="PTHR46401">
    <property type="entry name" value="GLYCOSYLTRANSFERASE WBBK-RELATED"/>
    <property type="match status" value="1"/>
</dbReference>
<dbReference type="GO" id="GO:0016757">
    <property type="term" value="F:glycosyltransferase activity"/>
    <property type="evidence" value="ECO:0007669"/>
    <property type="project" value="UniProtKB-KW"/>
</dbReference>
<evidence type="ECO:0000313" key="4">
    <source>
        <dbReference type="Proteomes" id="UP001290462"/>
    </source>
</evidence>
<reference evidence="3" key="1">
    <citation type="submission" date="2023-08" db="EMBL/GenBank/DDBJ databases">
        <title>Genomic characterization of piscicolin 126 produced by Carnobacterium maltaromaticum CM22 strain isolated from salmon (Salmo salar).</title>
        <authorList>
            <person name="Gonzalez-Gragera E."/>
            <person name="Garcia-Lopez J.D."/>
            <person name="Teso-Perez C."/>
            <person name="Gimenez-Hernandez I."/>
            <person name="Peralta-Sanchez J.M."/>
            <person name="Valdivia E."/>
            <person name="Montalban-Lopez M."/>
            <person name="Martin-Platero A.M."/>
            <person name="Banos A."/>
            <person name="Martinez-Bueno M."/>
        </authorList>
    </citation>
    <scope>NUCLEOTIDE SEQUENCE</scope>
    <source>
        <strain evidence="3">CM22</strain>
    </source>
</reference>
<dbReference type="RefSeq" id="WP_135055762.1">
    <property type="nucleotide sequence ID" value="NZ_CBCPJP010000001.1"/>
</dbReference>
<keyword evidence="3" id="KW-0328">Glycosyltransferase</keyword>
<protein>
    <submittedName>
        <fullName evidence="3">Glycosyltransferase family 4 protein</fullName>
        <ecNumber evidence="3">2.4.-.-</ecNumber>
    </submittedName>
</protein>
<dbReference type="AlphaFoldDB" id="A0AAW9JV64"/>
<dbReference type="CDD" id="cd03801">
    <property type="entry name" value="GT4_PimA-like"/>
    <property type="match status" value="1"/>
</dbReference>